<dbReference type="SUPFAM" id="SSF46966">
    <property type="entry name" value="Spectrin repeat"/>
    <property type="match status" value="4"/>
</dbReference>
<accession>A0A0N4ZNW0</accession>
<evidence type="ECO:0000259" key="8">
    <source>
        <dbReference type="PROSITE" id="PS50021"/>
    </source>
</evidence>
<reference evidence="11" key="1">
    <citation type="submission" date="2017-02" db="UniProtKB">
        <authorList>
            <consortium name="WormBaseParasite"/>
        </authorList>
    </citation>
    <scope>IDENTIFICATION</scope>
</reference>
<dbReference type="GO" id="GO:0008017">
    <property type="term" value="F:microtubule binding"/>
    <property type="evidence" value="ECO:0007669"/>
    <property type="project" value="InterPro"/>
</dbReference>
<keyword evidence="5" id="KW-0206">Cytoskeleton</keyword>
<dbReference type="Gene3D" id="1.20.58.60">
    <property type="match status" value="4"/>
</dbReference>
<evidence type="ECO:0000256" key="1">
    <source>
        <dbReference type="ARBA" id="ARBA00004245"/>
    </source>
</evidence>
<dbReference type="InterPro" id="IPR011992">
    <property type="entry name" value="EF-hand-dom_pair"/>
</dbReference>
<evidence type="ECO:0000256" key="7">
    <source>
        <dbReference type="SAM" id="MobiDB-lite"/>
    </source>
</evidence>
<dbReference type="SUPFAM" id="SSF47576">
    <property type="entry name" value="Calponin-homology domain, CH-domain"/>
    <property type="match status" value="1"/>
</dbReference>
<feature type="coiled-coil region" evidence="6">
    <location>
        <begin position="718"/>
        <end position="745"/>
    </location>
</feature>
<feature type="domain" description="GAR" evidence="9">
    <location>
        <begin position="1479"/>
        <end position="1556"/>
    </location>
</feature>
<dbReference type="SMART" id="SM00243">
    <property type="entry name" value="GAS2"/>
    <property type="match status" value="1"/>
</dbReference>
<dbReference type="Pfam" id="PF02187">
    <property type="entry name" value="GAS2"/>
    <property type="match status" value="1"/>
</dbReference>
<feature type="coiled-coil region" evidence="6">
    <location>
        <begin position="1134"/>
        <end position="1211"/>
    </location>
</feature>
<feature type="coiled-coil region" evidence="6">
    <location>
        <begin position="561"/>
        <end position="605"/>
    </location>
</feature>
<evidence type="ECO:0000256" key="5">
    <source>
        <dbReference type="ARBA" id="ARBA00023212"/>
    </source>
</evidence>
<evidence type="ECO:0000313" key="10">
    <source>
        <dbReference type="Proteomes" id="UP000038045"/>
    </source>
</evidence>
<sequence>MSNDYITSFYENSSSIEDNREKLIDHRVSIQKKAFTKWINSHLNKAGHNIDNLFVDLQDGMNLAYLIELLTNTTLKKSPGHTRFHALQNITGCLEYLNEYGVKLVNIRTEDIHEGNAKLTLGLIWTLIIHFELSLIKAKVKNSIPCLTENDGEQGVNNNNSDSQNNKENFVSNNIDRESVTIRGALLAWAKDSASNNGKIIVSNFTSSWKDGKAFCSIISKYASDVLPSNLWDHDNITAKERLKLAFDTATNFFDVPNILDPEDVDCENPDDKSIMTYLSLLCSNLSLLEVNNSPSKDDKVKSFMNEQMENFSSMVSSFKNKPTTFKIDVLKDELKEHESLICDMEEKKKEFDRNLNIYTDGDISVECKKLVEDTIKHIDKSIELAYTRLYNLQETFEISDILNENVTNIQKWLDEFFISSKSIKNKISNASEEELLRIEVEYLDEYCENLNSKNETFSHIIERLNKFLEGNTNEEITSEISSIKNNLNKNIDEAWSTLKEIADLIYRQKTEKLEESFIILDSSINDDRRIFNDKVAKMEFDISEFESIINELNPVNNISLDQMELELSEMNDVVVKIDEKTFLMDELRKHVEELKENNLDSLGENEEKLRSLEKRWKTITEFFKGRSTDLDSALIDHGKILQVIDETINWIDTIKKSIEEENIGNGDAKMIDLEICRLNVIGDDIINHEKSIAAIKNSLSEKESLSNSVLEKMSKMNRKYDALKKIWQNKLKDLEIKREEAMVTAATLDEIKNALLQQEKKLMLSQPLPALKENLIQEKEKFDSLYKEFKYFKEKTLGMGHCDINNDCKMWHKNNISLILSQFSDLENLYEEKKCKLEGALEVSEKIESGFKSILEFLKYAEKFIANVNIQSRSLETLTNELQRFEDFNVEYKNQTLLFKDMKQTIDDVRSRCDKRDSTTLKNNLSKICQHILKLETNKQEKYDILKTKQNDVSTFFTNINEELNWMSEISSKICEISKVTSPIQDIQSTLDKWHHIRNETVQRAQVSRTLLKKGTELEGEACLNEKFEYRNCMNKLVNERESLNDKTLSGCQFIQNLCNEKEMLNERIKKYTRWCENRCKSIKDELNENKFDGDLIAVEKLEKDYQIIMSDFKIQEPFIEDELINLKNNNSLSELNDNWNKLKKLIDEKKDALKNAKDKALDLNIKYNDLHNFLSNVLINVSLSPVLTKERVIERIEEAKASASLIKEKKKDFEKIKCTIEDTIETASHDGKCNLEKMLRELTYKWNDTIIKSDAESSIYEADLKNFEILSHLIDEGRKRIEEYRDELKKLDPPEHISSLDVHDFVLQQYLLIKSDIETYTVVIDGLDEKINELSYKSIGKEYLMKEKNILNKEWISLKQESIEFGERLVVSKDVIIETNELANFSFSEWRDRYMKWHDLGKLRINDIFRNFDDKGTGYLPKENIISPFLLSSFPTTKKEMEKVANFFDEGNNKISVKKFLQALKVPSEKNESNKVEEMMIIENEIERQFGQCKCCEKYNFKKICTTDSGVTYSFGSNSTVKRLVRILQYSIMVRVGGGWESLETFLQSHDPCRMVKKTNSEIYSSLRSNASNAATKMENFTQKRHNSYGLNSVSTGTKSSDTTPRRTPSRQNSKIPIFTKLTNQS</sequence>
<proteinExistence type="predicted"/>
<organism evidence="10 11">
    <name type="scientific">Parastrongyloides trichosuri</name>
    <name type="common">Possum-specific nematode worm</name>
    <dbReference type="NCBI Taxonomy" id="131310"/>
    <lineage>
        <taxon>Eukaryota</taxon>
        <taxon>Metazoa</taxon>
        <taxon>Ecdysozoa</taxon>
        <taxon>Nematoda</taxon>
        <taxon>Chromadorea</taxon>
        <taxon>Rhabditida</taxon>
        <taxon>Tylenchina</taxon>
        <taxon>Panagrolaimomorpha</taxon>
        <taxon>Strongyloidoidea</taxon>
        <taxon>Strongyloididae</taxon>
        <taxon>Parastrongyloides</taxon>
    </lineage>
</organism>
<feature type="domain" description="Calponin-homology (CH)" evidence="8">
    <location>
        <begin position="29"/>
        <end position="132"/>
    </location>
</feature>
<feature type="region of interest" description="Disordered" evidence="7">
    <location>
        <begin position="1588"/>
        <end position="1628"/>
    </location>
</feature>
<dbReference type="InterPro" id="IPR036534">
    <property type="entry name" value="GAR_dom_sf"/>
</dbReference>
<protein>
    <submittedName>
        <fullName evidence="11">Calponin-homology (CH) domain-containing protein</fullName>
    </submittedName>
</protein>
<name>A0A0N4ZNW0_PARTI</name>
<dbReference type="Proteomes" id="UP000038045">
    <property type="component" value="Unplaced"/>
</dbReference>
<dbReference type="InterPro" id="IPR036872">
    <property type="entry name" value="CH_dom_sf"/>
</dbReference>
<dbReference type="GO" id="GO:0003779">
    <property type="term" value="F:actin binding"/>
    <property type="evidence" value="ECO:0007669"/>
    <property type="project" value="UniProtKB-KW"/>
</dbReference>
<keyword evidence="4" id="KW-0009">Actin-binding</keyword>
<keyword evidence="6" id="KW-0175">Coiled coil</keyword>
<evidence type="ECO:0000313" key="11">
    <source>
        <dbReference type="WBParaSite" id="PTRK_0001022300.1"/>
    </source>
</evidence>
<dbReference type="STRING" id="131310.A0A0N4ZNW0"/>
<dbReference type="Pfam" id="PF00307">
    <property type="entry name" value="CH"/>
    <property type="match status" value="2"/>
</dbReference>
<dbReference type="InterPro" id="IPR001589">
    <property type="entry name" value="Actinin_actin-bd_CS"/>
</dbReference>
<dbReference type="PROSITE" id="PS50021">
    <property type="entry name" value="CH"/>
    <property type="match status" value="2"/>
</dbReference>
<dbReference type="WBParaSite" id="PTRK_0001022300.1">
    <property type="protein sequence ID" value="PTRK_0001022300.1"/>
    <property type="gene ID" value="PTRK_0001022300"/>
</dbReference>
<feature type="compositionally biased region" description="Low complexity" evidence="7">
    <location>
        <begin position="157"/>
        <end position="169"/>
    </location>
</feature>
<dbReference type="GO" id="GO:0005856">
    <property type="term" value="C:cytoskeleton"/>
    <property type="evidence" value="ECO:0007669"/>
    <property type="project" value="UniProtKB-SubCell"/>
</dbReference>
<keyword evidence="2" id="KW-0963">Cytoplasm</keyword>
<comment type="subcellular location">
    <subcellularLocation>
        <location evidence="1">Cytoplasm</location>
        <location evidence="1">Cytoskeleton</location>
    </subcellularLocation>
</comment>
<keyword evidence="10" id="KW-1185">Reference proteome</keyword>
<feature type="domain" description="Calponin-homology (CH)" evidence="8">
    <location>
        <begin position="180"/>
        <end position="287"/>
    </location>
</feature>
<evidence type="ECO:0000256" key="4">
    <source>
        <dbReference type="ARBA" id="ARBA00023203"/>
    </source>
</evidence>
<dbReference type="PROSITE" id="PS00020">
    <property type="entry name" value="ACTININ_2"/>
    <property type="match status" value="1"/>
</dbReference>
<dbReference type="SMART" id="SM00033">
    <property type="entry name" value="CH"/>
    <property type="match status" value="2"/>
</dbReference>
<dbReference type="SUPFAM" id="SSF47473">
    <property type="entry name" value="EF-hand"/>
    <property type="match status" value="1"/>
</dbReference>
<evidence type="ECO:0000256" key="6">
    <source>
        <dbReference type="SAM" id="Coils"/>
    </source>
</evidence>
<dbReference type="SMART" id="SM00150">
    <property type="entry name" value="SPEC"/>
    <property type="match status" value="2"/>
</dbReference>
<dbReference type="PANTHER" id="PTHR11915">
    <property type="entry name" value="SPECTRIN/FILAMIN RELATED CYTOSKELETAL PROTEIN"/>
    <property type="match status" value="1"/>
</dbReference>
<feature type="compositionally biased region" description="Polar residues" evidence="7">
    <location>
        <begin position="1591"/>
        <end position="1628"/>
    </location>
</feature>
<feature type="region of interest" description="Disordered" evidence="7">
    <location>
        <begin position="150"/>
        <end position="169"/>
    </location>
</feature>
<dbReference type="PROSITE" id="PS51460">
    <property type="entry name" value="GAR"/>
    <property type="match status" value="1"/>
</dbReference>
<dbReference type="InterPro" id="IPR003108">
    <property type="entry name" value="GAR_dom"/>
</dbReference>
<dbReference type="Gene3D" id="3.30.920.20">
    <property type="entry name" value="Gas2-like domain"/>
    <property type="match status" value="1"/>
</dbReference>
<evidence type="ECO:0000256" key="3">
    <source>
        <dbReference type="ARBA" id="ARBA00022737"/>
    </source>
</evidence>
<dbReference type="Gene3D" id="1.10.418.10">
    <property type="entry name" value="Calponin-like domain"/>
    <property type="match status" value="2"/>
</dbReference>
<dbReference type="PROSITE" id="PS00019">
    <property type="entry name" value="ACTININ_1"/>
    <property type="match status" value="1"/>
</dbReference>
<evidence type="ECO:0000256" key="2">
    <source>
        <dbReference type="ARBA" id="ARBA00022490"/>
    </source>
</evidence>
<dbReference type="SUPFAM" id="SSF143575">
    <property type="entry name" value="GAS2 domain-like"/>
    <property type="match status" value="1"/>
</dbReference>
<dbReference type="InterPro" id="IPR001715">
    <property type="entry name" value="CH_dom"/>
</dbReference>
<keyword evidence="3" id="KW-0677">Repeat</keyword>
<evidence type="ECO:0000259" key="9">
    <source>
        <dbReference type="PROSITE" id="PS51460"/>
    </source>
</evidence>
<dbReference type="InterPro" id="IPR018159">
    <property type="entry name" value="Spectrin/alpha-actinin"/>
</dbReference>